<name>A0A0A0JQT3_9MICO</name>
<keyword evidence="3" id="KW-1185">Reference proteome</keyword>
<feature type="region of interest" description="Disordered" evidence="1">
    <location>
        <begin position="152"/>
        <end position="179"/>
    </location>
</feature>
<dbReference type="RefSeq" id="WP_035904339.1">
    <property type="nucleotide sequence ID" value="NZ_AVPK01000004.1"/>
</dbReference>
<evidence type="ECO:0000256" key="1">
    <source>
        <dbReference type="SAM" id="MobiDB-lite"/>
    </source>
</evidence>
<dbReference type="STRING" id="1385521.N803_12835"/>
<reference evidence="2 3" key="1">
    <citation type="submission" date="2013-08" db="EMBL/GenBank/DDBJ databases">
        <title>The genome sequence of Knoellia subterranea.</title>
        <authorList>
            <person name="Zhu W."/>
            <person name="Wang G."/>
        </authorList>
    </citation>
    <scope>NUCLEOTIDE SEQUENCE [LARGE SCALE GENOMIC DNA]</scope>
    <source>
        <strain evidence="2 3">KCTC 19937</strain>
    </source>
</reference>
<protein>
    <submittedName>
        <fullName evidence="2">Uncharacterized protein</fullName>
    </submittedName>
</protein>
<sequence length="209" mass="23260">MSPARRPSRWWIAATPVAIAAMLAGNGFRVPVFWYQSGQHHEIASGDAREWVSVSERTSDAHGDFSRKYSVRLVGLGGERTAYETRYDDFALRDGMVARTVNLDFRADPSVPLKHCNLTLVDDRGREYRVGHLFDGIGPNITVCVPEKTPGPSAPVLKNDARGSLPEDELPRPGEWSASPEIAVPKDATFVELRISFENPDYVTLRLPR</sequence>
<accession>A0A0A0JQT3</accession>
<proteinExistence type="predicted"/>
<comment type="caution">
    <text evidence="2">The sequence shown here is derived from an EMBL/GenBank/DDBJ whole genome shotgun (WGS) entry which is preliminary data.</text>
</comment>
<evidence type="ECO:0000313" key="3">
    <source>
        <dbReference type="Proteomes" id="UP000030011"/>
    </source>
</evidence>
<organism evidence="2 3">
    <name type="scientific">Knoellia subterranea KCTC 19937</name>
    <dbReference type="NCBI Taxonomy" id="1385521"/>
    <lineage>
        <taxon>Bacteria</taxon>
        <taxon>Bacillati</taxon>
        <taxon>Actinomycetota</taxon>
        <taxon>Actinomycetes</taxon>
        <taxon>Micrococcales</taxon>
        <taxon>Intrasporangiaceae</taxon>
        <taxon>Knoellia</taxon>
    </lineage>
</organism>
<dbReference type="EMBL" id="AVPK01000004">
    <property type="protein sequence ID" value="KGN37941.1"/>
    <property type="molecule type" value="Genomic_DNA"/>
</dbReference>
<dbReference type="AlphaFoldDB" id="A0A0A0JQT3"/>
<dbReference type="eggNOG" id="ENOG50347RQ">
    <property type="taxonomic scope" value="Bacteria"/>
</dbReference>
<gene>
    <name evidence="2" type="ORF">N803_12835</name>
</gene>
<dbReference type="Proteomes" id="UP000030011">
    <property type="component" value="Unassembled WGS sequence"/>
</dbReference>
<dbReference type="OrthoDB" id="3830242at2"/>
<evidence type="ECO:0000313" key="2">
    <source>
        <dbReference type="EMBL" id="KGN37941.1"/>
    </source>
</evidence>